<dbReference type="SMART" id="SM00245">
    <property type="entry name" value="TSPc"/>
    <property type="match status" value="1"/>
</dbReference>
<dbReference type="PANTHER" id="PTHR11261">
    <property type="entry name" value="INTERPHOTORECEPTOR RETINOID-BINDING PROTEIN"/>
    <property type="match status" value="1"/>
</dbReference>
<dbReference type="Gene3D" id="3.90.226.10">
    <property type="entry name" value="2-enoyl-CoA Hydratase, Chain A, domain 1"/>
    <property type="match status" value="1"/>
</dbReference>
<reference evidence="3 4" key="1">
    <citation type="submission" date="2019-03" db="EMBL/GenBank/DDBJ databases">
        <title>Genomic Encyclopedia of Type Strains, Phase IV (KMG-IV): sequencing the most valuable type-strain genomes for metagenomic binning, comparative biology and taxonomic classification.</title>
        <authorList>
            <person name="Goeker M."/>
        </authorList>
    </citation>
    <scope>NUCLEOTIDE SEQUENCE [LARGE SCALE GENOMIC DNA]</scope>
    <source>
        <strain evidence="3 4">DSM 21667</strain>
    </source>
</reference>
<feature type="chain" id="PRO_5020786121" evidence="1">
    <location>
        <begin position="24"/>
        <end position="363"/>
    </location>
</feature>
<sequence length="363" mass="39549">MQRKKWVFGAAAVLLCAVTGAMALKVFGVPGNGASAPPQADMTIDATVRQEVIGNAIAQLEHAYVFPEKAAALGTQLRAALLRGEFDQLSSAQAFADRLSEWLQAQTGDRHLDLRYFAQVLSEDASGRSPEQEAAEQQNARRLNHGFHNVDRLQFNIGYIDLHAFGRPEPAAPRIAAAMTLLRDTDALVIDLRRCGGGDPETVMLLASYLFDQPTHLNDIYFRDENHTEVRWTTQGVSGPKFGETRRVYLLTSADTFSACEDFAYALKNAGRATLVGENTGGGAHAGSPRRLSAHFMLFVPSGLPISPVTHTDWEGSGVTPQLAVSAKRALDVAQVAILREMLAAEADAHRQDLMRQRIAELD</sequence>
<dbReference type="RefSeq" id="WP_166654169.1">
    <property type="nucleotide sequence ID" value="NZ_SNZH01000011.1"/>
</dbReference>
<dbReference type="PANTHER" id="PTHR11261:SF3">
    <property type="entry name" value="RETINOL-BINDING PROTEIN 3"/>
    <property type="match status" value="1"/>
</dbReference>
<dbReference type="InterPro" id="IPR029045">
    <property type="entry name" value="ClpP/crotonase-like_dom_sf"/>
</dbReference>
<keyword evidence="4" id="KW-1185">Reference proteome</keyword>
<dbReference type="CDD" id="cd07563">
    <property type="entry name" value="Peptidase_S41_IRBP"/>
    <property type="match status" value="1"/>
</dbReference>
<name>A0A4R6YSB5_9GAMM</name>
<dbReference type="SUPFAM" id="SSF52096">
    <property type="entry name" value="ClpP/crotonase"/>
    <property type="match status" value="1"/>
</dbReference>
<feature type="signal peptide" evidence="1">
    <location>
        <begin position="1"/>
        <end position="23"/>
    </location>
</feature>
<dbReference type="InterPro" id="IPR005151">
    <property type="entry name" value="Tail-specific_protease"/>
</dbReference>
<protein>
    <submittedName>
        <fullName evidence="3">Peptidase S41-like protein</fullName>
    </submittedName>
</protein>
<evidence type="ECO:0000256" key="1">
    <source>
        <dbReference type="SAM" id="SignalP"/>
    </source>
</evidence>
<dbReference type="Gene3D" id="3.30.750.44">
    <property type="match status" value="1"/>
</dbReference>
<evidence type="ECO:0000313" key="4">
    <source>
        <dbReference type="Proteomes" id="UP000295293"/>
    </source>
</evidence>
<feature type="domain" description="Tail specific protease" evidence="2">
    <location>
        <begin position="129"/>
        <end position="326"/>
    </location>
</feature>
<gene>
    <name evidence="3" type="ORF">DFR29_11141</name>
</gene>
<dbReference type="Pfam" id="PF11918">
    <property type="entry name" value="Peptidase_S41_N"/>
    <property type="match status" value="1"/>
</dbReference>
<organism evidence="3 4">
    <name type="scientific">Tahibacter aquaticus</name>
    <dbReference type="NCBI Taxonomy" id="520092"/>
    <lineage>
        <taxon>Bacteria</taxon>
        <taxon>Pseudomonadati</taxon>
        <taxon>Pseudomonadota</taxon>
        <taxon>Gammaproteobacteria</taxon>
        <taxon>Lysobacterales</taxon>
        <taxon>Rhodanobacteraceae</taxon>
        <taxon>Tahibacter</taxon>
    </lineage>
</organism>
<evidence type="ECO:0000313" key="3">
    <source>
        <dbReference type="EMBL" id="TDR41129.1"/>
    </source>
</evidence>
<proteinExistence type="predicted"/>
<dbReference type="Pfam" id="PF03572">
    <property type="entry name" value="Peptidase_S41"/>
    <property type="match status" value="1"/>
</dbReference>
<dbReference type="GO" id="GO:0008236">
    <property type="term" value="F:serine-type peptidase activity"/>
    <property type="evidence" value="ECO:0007669"/>
    <property type="project" value="InterPro"/>
</dbReference>
<dbReference type="GO" id="GO:0006508">
    <property type="term" value="P:proteolysis"/>
    <property type="evidence" value="ECO:0007669"/>
    <property type="project" value="InterPro"/>
</dbReference>
<dbReference type="AlphaFoldDB" id="A0A4R6YSB5"/>
<keyword evidence="1" id="KW-0732">Signal</keyword>
<accession>A0A4R6YSB5</accession>
<dbReference type="Proteomes" id="UP000295293">
    <property type="component" value="Unassembled WGS sequence"/>
</dbReference>
<evidence type="ECO:0000259" key="2">
    <source>
        <dbReference type="SMART" id="SM00245"/>
    </source>
</evidence>
<comment type="caution">
    <text evidence="3">The sequence shown here is derived from an EMBL/GenBank/DDBJ whole genome shotgun (WGS) entry which is preliminary data.</text>
</comment>
<dbReference type="EMBL" id="SNZH01000011">
    <property type="protein sequence ID" value="TDR41129.1"/>
    <property type="molecule type" value="Genomic_DNA"/>
</dbReference>